<evidence type="ECO:0000313" key="3">
    <source>
        <dbReference type="Proteomes" id="UP000887116"/>
    </source>
</evidence>
<comment type="caution">
    <text evidence="2">The sequence shown here is derived from an EMBL/GenBank/DDBJ whole genome shotgun (WGS) entry which is preliminary data.</text>
</comment>
<dbReference type="AlphaFoldDB" id="A0A8X6GRG0"/>
<accession>A0A8X6GRG0</accession>
<dbReference type="EMBL" id="BMAO01016262">
    <property type="protein sequence ID" value="GFR07355.1"/>
    <property type="molecule type" value="Genomic_DNA"/>
</dbReference>
<dbReference type="Proteomes" id="UP000887116">
    <property type="component" value="Unassembled WGS sequence"/>
</dbReference>
<sequence length="86" mass="10022">MPKRRLPGLQTVPNSHGHLGQSLIPMSIKRAVRKLVHVHYYTASQLRDDMEDEWRKEDRFGRRQHRPSEAGYSLDAIAFRVANGRE</sequence>
<evidence type="ECO:0000313" key="2">
    <source>
        <dbReference type="EMBL" id="GFR07355.1"/>
    </source>
</evidence>
<name>A0A8X6GRG0_TRICU</name>
<feature type="region of interest" description="Disordered" evidence="1">
    <location>
        <begin position="1"/>
        <end position="20"/>
    </location>
</feature>
<organism evidence="2 3">
    <name type="scientific">Trichonephila clavata</name>
    <name type="common">Joro spider</name>
    <name type="synonym">Nephila clavata</name>
    <dbReference type="NCBI Taxonomy" id="2740835"/>
    <lineage>
        <taxon>Eukaryota</taxon>
        <taxon>Metazoa</taxon>
        <taxon>Ecdysozoa</taxon>
        <taxon>Arthropoda</taxon>
        <taxon>Chelicerata</taxon>
        <taxon>Arachnida</taxon>
        <taxon>Araneae</taxon>
        <taxon>Araneomorphae</taxon>
        <taxon>Entelegynae</taxon>
        <taxon>Araneoidea</taxon>
        <taxon>Nephilidae</taxon>
        <taxon>Trichonephila</taxon>
    </lineage>
</organism>
<gene>
    <name evidence="2" type="ORF">TNCT_43041</name>
</gene>
<proteinExistence type="predicted"/>
<keyword evidence="3" id="KW-1185">Reference proteome</keyword>
<reference evidence="2" key="1">
    <citation type="submission" date="2020-07" db="EMBL/GenBank/DDBJ databases">
        <title>Multicomponent nature underlies the extraordinary mechanical properties of spider dragline silk.</title>
        <authorList>
            <person name="Kono N."/>
            <person name="Nakamura H."/>
            <person name="Mori M."/>
            <person name="Yoshida Y."/>
            <person name="Ohtoshi R."/>
            <person name="Malay A.D."/>
            <person name="Moran D.A.P."/>
            <person name="Tomita M."/>
            <person name="Numata K."/>
            <person name="Arakawa K."/>
        </authorList>
    </citation>
    <scope>NUCLEOTIDE SEQUENCE</scope>
</reference>
<protein>
    <submittedName>
        <fullName evidence="2">Uncharacterized protein</fullName>
    </submittedName>
</protein>
<evidence type="ECO:0000256" key="1">
    <source>
        <dbReference type="SAM" id="MobiDB-lite"/>
    </source>
</evidence>